<evidence type="ECO:0000313" key="3">
    <source>
        <dbReference type="Proteomes" id="UP001500979"/>
    </source>
</evidence>
<gene>
    <name evidence="2" type="ORF">GCM10010470_30370</name>
</gene>
<proteinExistence type="predicted"/>
<sequence length="178" mass="18962">MPPQTNPDSASDVDLLRPVGLWAADCAERVLPLFEAQAPSDTRPREAIECIRTFGNGGPRNKQLRVVALAALAAAREVDDPAATSAARAACLAASSAYTHLDLDSPEQVKHVLGPAVYAAQAREIAAEGDTSAAEDEIRWAIEQATPAIRKVVRQMPAPNVSRTRLSTLFQLADAALR</sequence>
<organism evidence="2 3">
    <name type="scientific">Saccharopolyspora taberi</name>
    <dbReference type="NCBI Taxonomy" id="60895"/>
    <lineage>
        <taxon>Bacteria</taxon>
        <taxon>Bacillati</taxon>
        <taxon>Actinomycetota</taxon>
        <taxon>Actinomycetes</taxon>
        <taxon>Pseudonocardiales</taxon>
        <taxon>Pseudonocardiaceae</taxon>
        <taxon>Saccharopolyspora</taxon>
    </lineage>
</organism>
<comment type="caution">
    <text evidence="2">The sequence shown here is derived from an EMBL/GenBank/DDBJ whole genome shotgun (WGS) entry which is preliminary data.</text>
</comment>
<name>A0ABN3VD43_9PSEU</name>
<dbReference type="Proteomes" id="UP001500979">
    <property type="component" value="Unassembled WGS sequence"/>
</dbReference>
<dbReference type="RefSeq" id="WP_344680311.1">
    <property type="nucleotide sequence ID" value="NZ_BAAAUX010000014.1"/>
</dbReference>
<reference evidence="2 3" key="1">
    <citation type="journal article" date="2019" name="Int. J. Syst. Evol. Microbiol.">
        <title>The Global Catalogue of Microorganisms (GCM) 10K type strain sequencing project: providing services to taxonomists for standard genome sequencing and annotation.</title>
        <authorList>
            <consortium name="The Broad Institute Genomics Platform"/>
            <consortium name="The Broad Institute Genome Sequencing Center for Infectious Disease"/>
            <person name="Wu L."/>
            <person name="Ma J."/>
        </authorList>
    </citation>
    <scope>NUCLEOTIDE SEQUENCE [LARGE SCALE GENOMIC DNA]</scope>
    <source>
        <strain evidence="2 3">JCM 9383</strain>
    </source>
</reference>
<accession>A0ABN3VD43</accession>
<protein>
    <recommendedName>
        <fullName evidence="1">Imm-5-like domain-containing protein</fullName>
    </recommendedName>
</protein>
<keyword evidence="3" id="KW-1185">Reference proteome</keyword>
<feature type="domain" description="Imm-5-like" evidence="1">
    <location>
        <begin position="20"/>
        <end position="145"/>
    </location>
</feature>
<dbReference type="InterPro" id="IPR048667">
    <property type="entry name" value="Imm5-like"/>
</dbReference>
<dbReference type="Pfam" id="PF21805">
    <property type="entry name" value="Imm5_like"/>
    <property type="match status" value="1"/>
</dbReference>
<evidence type="ECO:0000313" key="2">
    <source>
        <dbReference type="EMBL" id="GAA2793420.1"/>
    </source>
</evidence>
<dbReference type="EMBL" id="BAAAUX010000014">
    <property type="protein sequence ID" value="GAA2793420.1"/>
    <property type="molecule type" value="Genomic_DNA"/>
</dbReference>
<evidence type="ECO:0000259" key="1">
    <source>
        <dbReference type="Pfam" id="PF21805"/>
    </source>
</evidence>